<sequence length="147" mass="16852">MGFEWQVNTHDSGSTTQCVYRFSRVSQLESDLEPLIMACVDKAVSLIPDNINDDACYLLFEFDENDVLNIVMTDDTKQRESAHGVCCELASARPYLSETSHWKFKDERFSDIIKYCIRDYLTTCGGFMRYSLVAVFSEGDRSKTQLL</sequence>
<name>A0A5S9P735_9GAMM</name>
<dbReference type="AlphaFoldDB" id="A0A5S9P735"/>
<evidence type="ECO:0000313" key="2">
    <source>
        <dbReference type="EMBL" id="CAA0099362.1"/>
    </source>
</evidence>
<dbReference type="EMBL" id="CACSIM010000002">
    <property type="protein sequence ID" value="CAA0099362.1"/>
    <property type="molecule type" value="Genomic_DNA"/>
</dbReference>
<dbReference type="Proteomes" id="UP000439591">
    <property type="component" value="Unassembled WGS sequence"/>
</dbReference>
<dbReference type="Proteomes" id="UP000435877">
    <property type="component" value="Unassembled WGS sequence"/>
</dbReference>
<organism evidence="2 4">
    <name type="scientific">Zhongshania aliphaticivorans</name>
    <dbReference type="NCBI Taxonomy" id="1470434"/>
    <lineage>
        <taxon>Bacteria</taxon>
        <taxon>Pseudomonadati</taxon>
        <taxon>Pseudomonadota</taxon>
        <taxon>Gammaproteobacteria</taxon>
        <taxon>Cellvibrionales</taxon>
        <taxon>Spongiibacteraceae</taxon>
        <taxon>Zhongshania</taxon>
    </lineage>
</organism>
<dbReference type="RefSeq" id="WP_159268807.1">
    <property type="nucleotide sequence ID" value="NZ_CACSIK010000001.1"/>
</dbReference>
<evidence type="ECO:0000313" key="3">
    <source>
        <dbReference type="Proteomes" id="UP000435877"/>
    </source>
</evidence>
<gene>
    <name evidence="1" type="ORF">IHBHHGIJ_02236</name>
    <name evidence="2" type="ORF">KFEGEMFD_01838</name>
</gene>
<dbReference type="OrthoDB" id="6089704at2"/>
<accession>A0A5S9P735</accession>
<dbReference type="EMBL" id="CACSIK010000001">
    <property type="protein sequence ID" value="CAA0092025.1"/>
    <property type="molecule type" value="Genomic_DNA"/>
</dbReference>
<keyword evidence="3" id="KW-1185">Reference proteome</keyword>
<evidence type="ECO:0000313" key="4">
    <source>
        <dbReference type="Proteomes" id="UP000439591"/>
    </source>
</evidence>
<proteinExistence type="predicted"/>
<reference evidence="3 4" key="1">
    <citation type="submission" date="2019-11" db="EMBL/GenBank/DDBJ databases">
        <authorList>
            <person name="Holert J."/>
        </authorList>
    </citation>
    <scope>NUCLEOTIDE SEQUENCE [LARGE SCALE GENOMIC DNA]</scope>
    <source>
        <strain evidence="2">BC3_2A</strain>
        <strain evidence="1">SB11_1A</strain>
    </source>
</reference>
<protein>
    <submittedName>
        <fullName evidence="2">Uncharacterized protein</fullName>
    </submittedName>
</protein>
<evidence type="ECO:0000313" key="1">
    <source>
        <dbReference type="EMBL" id="CAA0092025.1"/>
    </source>
</evidence>